<reference evidence="3" key="1">
    <citation type="submission" date="2022-02" db="EMBL/GenBank/DDBJ databases">
        <authorList>
            <person name="Giguere J D."/>
        </authorList>
    </citation>
    <scope>NUCLEOTIDE SEQUENCE</scope>
    <source>
        <strain evidence="3">CCAP 1055/1</strain>
    </source>
</reference>
<dbReference type="GO" id="GO:0016579">
    <property type="term" value="P:protein deubiquitination"/>
    <property type="evidence" value="ECO:0007669"/>
    <property type="project" value="InterPro"/>
</dbReference>
<dbReference type="InterPro" id="IPR001394">
    <property type="entry name" value="Peptidase_C19_UCH"/>
</dbReference>
<organism evidence="3">
    <name type="scientific">Phaeodactylum tricornutum</name>
    <name type="common">Diatom</name>
    <dbReference type="NCBI Taxonomy" id="2850"/>
    <lineage>
        <taxon>Eukaryota</taxon>
        <taxon>Sar</taxon>
        <taxon>Stramenopiles</taxon>
        <taxon>Ochrophyta</taxon>
        <taxon>Bacillariophyta</taxon>
        <taxon>Bacillariophyceae</taxon>
        <taxon>Bacillariophycidae</taxon>
        <taxon>Naviculales</taxon>
        <taxon>Phaeodactylaceae</taxon>
        <taxon>Phaeodactylum</taxon>
    </lineage>
</organism>
<dbReference type="Pfam" id="PF00443">
    <property type="entry name" value="UCH"/>
    <property type="match status" value="1"/>
</dbReference>
<protein>
    <recommendedName>
        <fullName evidence="2">USP domain-containing protein</fullName>
    </recommendedName>
</protein>
<feature type="domain" description="USP" evidence="2">
    <location>
        <begin position="1"/>
        <end position="471"/>
    </location>
</feature>
<dbReference type="PANTHER" id="PTHR24006:SF827">
    <property type="entry name" value="UBIQUITIN CARBOXYL-TERMINAL HYDROLASE 34"/>
    <property type="match status" value="1"/>
</dbReference>
<proteinExistence type="predicted"/>
<evidence type="ECO:0000256" key="1">
    <source>
        <dbReference type="SAM" id="MobiDB-lite"/>
    </source>
</evidence>
<dbReference type="InterPro" id="IPR038765">
    <property type="entry name" value="Papain-like_cys_pep_sf"/>
</dbReference>
<evidence type="ECO:0000313" key="3">
    <source>
        <dbReference type="EMBL" id="CAG9280276.1"/>
    </source>
</evidence>
<dbReference type="Gene3D" id="3.90.70.10">
    <property type="entry name" value="Cysteine proteinases"/>
    <property type="match status" value="1"/>
</dbReference>
<dbReference type="SUPFAM" id="SSF54001">
    <property type="entry name" value="Cysteine proteinases"/>
    <property type="match status" value="1"/>
</dbReference>
<dbReference type="GO" id="GO:0004843">
    <property type="term" value="F:cysteine-type deubiquitinase activity"/>
    <property type="evidence" value="ECO:0007669"/>
    <property type="project" value="InterPro"/>
</dbReference>
<evidence type="ECO:0000259" key="2">
    <source>
        <dbReference type="PROSITE" id="PS50235"/>
    </source>
</evidence>
<dbReference type="GO" id="GO:0005829">
    <property type="term" value="C:cytosol"/>
    <property type="evidence" value="ECO:0007669"/>
    <property type="project" value="TreeGrafter"/>
</dbReference>
<dbReference type="PROSITE" id="PS00973">
    <property type="entry name" value="USP_2"/>
    <property type="match status" value="1"/>
</dbReference>
<dbReference type="InterPro" id="IPR028889">
    <property type="entry name" value="USP"/>
</dbReference>
<name>A0A8J9T909_PHATR</name>
<dbReference type="InterPro" id="IPR050164">
    <property type="entry name" value="Peptidase_C19"/>
</dbReference>
<sequence>MNSVLQQLFMMPELRDSMCSAPLPRSLRSSGGSTVLVGNDLVGKKISLQWDTGISYDAFVEGFNDVTGMHIIRYCPIQIATVGGSTIHQIQPEDIDSLPPVLPEEFILTEGRSGMETGVYDVVSDVSENLDGNEMSSKAINTIQETEDEKTSRHLLEEFQRTFIHLQEGSKGRCFDPRTLVEACACLKLEFDVWQQNDASEFATKLLDRLEIALRRWAPEHFRYMDHTFGLKQTKQKICKQCGMKSNREEKLLNIDCQIRGKSDIHEALAAMTDTELMEGSNKVFCDNCKVNTDTVLRTAISTLPNMLILSLKRFDLDYNTFETVKLNSRCAFGQTLNMKPYMLEGLEEAEQGAQGPSPMETEDANNSVDVNISPAGKDEDYEYKLAGVLVHAGVAQGGHYYSFIKDRNPGSEEKWYRFDDEDVTPFDPAAIETECFGGKVKKETKWPNGQLHTIEQEQFANALMLFYEKVKSSDLPPPSDNPMRQRDINTSVCSTGFDAFEPDVRRANATHRWQSFLFDAEFHAFLKGILGICRIGNPPGNGGRDDWQKQCVPALLSFVFDVLLYSSDRSALNDWTQMLEEILLSNQEVSKSFVHHLAQKCDNVSDNWVRTFLLECPDQSSRQAAVRIFSAAFQSCARLESELKALADWTAAWKQQMEQLSVQQREANRLVALPCVLEREWKGFEDTNKLDGSASSMGKIISFLNVLMEALPRSFRFNAEVFTFVRNLATMLLEGDENPFTLALIEALIPARLVTLAVRDRVASPLCLAFPGLSVPVEVARSQLRAESNASSHMMSMNTNHSLNGPDMNSIRGPTHSDLMALFEALVCILGLPGAVHVPIVRDLEDLGRGRHKFALNETTVKALTAVFQECCSPGAPGMGQREIEIYLSRCDVDAANVSKQKINDIMSKYPIAKCDHDLPGSNFLSLEGFLAYYEDTVQTNDVRVRADLHTFGFRPDLTRRSRLSRLVPVRDQEKDRKPPESVAIDVAETFRDGFADLGRYGNLGLSSSPALFVLADSVSEALSQYLIAAATYRRDTNSLTLATLQEIHRTPNDWNGSESIGASLNILMVIAATPDDDQDERISRIMSSQGKAARNVEYGAGILQVLRAFFRTRQAQQFSNEMRWGYERYVGLLKELRRVYPVFVWMNNHRDQWSFVEREVLDSASRLQGKFRTEYVHRVPDHAIQSDHNSHADSDMANINDSDDDSQLSPADHYNGREISIPNSEANDGPYQIVVEGAGNSSVNGVYHQCGYFEGGCRYAMSGNWRNERYRFFIFQCNVSNNTKHWYISIVPYDSQPGTSADIDFYTAPATSDFLRVPPHTGWVKSQEGTDPLPRLTYKRLSSEGGTPERVLNGSVLEESDKSDSPYI</sequence>
<feature type="compositionally biased region" description="Basic and acidic residues" evidence="1">
    <location>
        <begin position="1361"/>
        <end position="1370"/>
    </location>
</feature>
<feature type="region of interest" description="Disordered" evidence="1">
    <location>
        <begin position="1184"/>
        <end position="1229"/>
    </location>
</feature>
<accession>A0A8J9T909</accession>
<gene>
    <name evidence="3" type="ORF">PTTT1_LOCUS12765</name>
</gene>
<dbReference type="PANTHER" id="PTHR24006">
    <property type="entry name" value="UBIQUITIN CARBOXYL-TERMINAL HYDROLASE"/>
    <property type="match status" value="1"/>
</dbReference>
<dbReference type="GO" id="GO:0005634">
    <property type="term" value="C:nucleus"/>
    <property type="evidence" value="ECO:0007669"/>
    <property type="project" value="TreeGrafter"/>
</dbReference>
<dbReference type="Proteomes" id="UP000836788">
    <property type="component" value="Chromosome 13"/>
</dbReference>
<feature type="region of interest" description="Disordered" evidence="1">
    <location>
        <begin position="1328"/>
        <end position="1370"/>
    </location>
</feature>
<dbReference type="InterPro" id="IPR018200">
    <property type="entry name" value="USP_CS"/>
</dbReference>
<feature type="compositionally biased region" description="Basic and acidic residues" evidence="1">
    <location>
        <begin position="1184"/>
        <end position="1196"/>
    </location>
</feature>
<dbReference type="EMBL" id="OU594954">
    <property type="protein sequence ID" value="CAG9280276.1"/>
    <property type="molecule type" value="Genomic_DNA"/>
</dbReference>
<dbReference type="PROSITE" id="PS50235">
    <property type="entry name" value="USP_3"/>
    <property type="match status" value="1"/>
</dbReference>